<accession>A0AAV7QXQ9</accession>
<sequence>MLVLTGRPHWKQGHTRLTSFGRGAPSGGAPAGPAVPPQRCRVPPPKSGARAISLSLAGSSPRAHRGPPLTRGREFGGDERPQISSLSRQPRAGRNAHWARPGGPAAPPTFRQLGRTIWRTGGLCWRAGPGFSGWPLRSRALKRPPLS</sequence>
<dbReference type="Proteomes" id="UP001066276">
    <property type="component" value="Chromosome 6"/>
</dbReference>
<name>A0AAV7QXQ9_PLEWA</name>
<feature type="compositionally biased region" description="Basic and acidic residues" evidence="1">
    <location>
        <begin position="71"/>
        <end position="81"/>
    </location>
</feature>
<protein>
    <submittedName>
        <fullName evidence="2">Uncharacterized protein</fullName>
    </submittedName>
</protein>
<dbReference type="AlphaFoldDB" id="A0AAV7QXQ9"/>
<evidence type="ECO:0000313" key="2">
    <source>
        <dbReference type="EMBL" id="KAJ1144833.1"/>
    </source>
</evidence>
<dbReference type="EMBL" id="JANPWB010000010">
    <property type="protein sequence ID" value="KAJ1144833.1"/>
    <property type="molecule type" value="Genomic_DNA"/>
</dbReference>
<organism evidence="2 3">
    <name type="scientific">Pleurodeles waltl</name>
    <name type="common">Iberian ribbed newt</name>
    <dbReference type="NCBI Taxonomy" id="8319"/>
    <lineage>
        <taxon>Eukaryota</taxon>
        <taxon>Metazoa</taxon>
        <taxon>Chordata</taxon>
        <taxon>Craniata</taxon>
        <taxon>Vertebrata</taxon>
        <taxon>Euteleostomi</taxon>
        <taxon>Amphibia</taxon>
        <taxon>Batrachia</taxon>
        <taxon>Caudata</taxon>
        <taxon>Salamandroidea</taxon>
        <taxon>Salamandridae</taxon>
        <taxon>Pleurodelinae</taxon>
        <taxon>Pleurodeles</taxon>
    </lineage>
</organism>
<gene>
    <name evidence="2" type="ORF">NDU88_011127</name>
</gene>
<reference evidence="2" key="1">
    <citation type="journal article" date="2022" name="bioRxiv">
        <title>Sequencing and chromosome-scale assembly of the giantPleurodeles waltlgenome.</title>
        <authorList>
            <person name="Brown T."/>
            <person name="Elewa A."/>
            <person name="Iarovenko S."/>
            <person name="Subramanian E."/>
            <person name="Araus A.J."/>
            <person name="Petzold A."/>
            <person name="Susuki M."/>
            <person name="Suzuki K.-i.T."/>
            <person name="Hayashi T."/>
            <person name="Toyoda A."/>
            <person name="Oliveira C."/>
            <person name="Osipova E."/>
            <person name="Leigh N.D."/>
            <person name="Simon A."/>
            <person name="Yun M.H."/>
        </authorList>
    </citation>
    <scope>NUCLEOTIDE SEQUENCE</scope>
    <source>
        <strain evidence="2">20211129_DDA</strain>
        <tissue evidence="2">Liver</tissue>
    </source>
</reference>
<comment type="caution">
    <text evidence="2">The sequence shown here is derived from an EMBL/GenBank/DDBJ whole genome shotgun (WGS) entry which is preliminary data.</text>
</comment>
<evidence type="ECO:0000313" key="3">
    <source>
        <dbReference type="Proteomes" id="UP001066276"/>
    </source>
</evidence>
<proteinExistence type="predicted"/>
<feature type="region of interest" description="Disordered" evidence="1">
    <location>
        <begin position="1"/>
        <end position="111"/>
    </location>
</feature>
<keyword evidence="3" id="KW-1185">Reference proteome</keyword>
<evidence type="ECO:0000256" key="1">
    <source>
        <dbReference type="SAM" id="MobiDB-lite"/>
    </source>
</evidence>